<evidence type="ECO:0000313" key="2">
    <source>
        <dbReference type="EMBL" id="MFC6880231.1"/>
    </source>
</evidence>
<evidence type="ECO:0000256" key="1">
    <source>
        <dbReference type="SAM" id="MobiDB-lite"/>
    </source>
</evidence>
<reference evidence="3" key="1">
    <citation type="journal article" date="2019" name="Int. J. Syst. Evol. Microbiol.">
        <title>The Global Catalogue of Microorganisms (GCM) 10K type strain sequencing project: providing services to taxonomists for standard genome sequencing and annotation.</title>
        <authorList>
            <consortium name="The Broad Institute Genomics Platform"/>
            <consortium name="The Broad Institute Genome Sequencing Center for Infectious Disease"/>
            <person name="Wu L."/>
            <person name="Ma J."/>
        </authorList>
    </citation>
    <scope>NUCLEOTIDE SEQUENCE [LARGE SCALE GENOMIC DNA]</scope>
    <source>
        <strain evidence="3">JCM 3369</strain>
    </source>
</reference>
<sequence length="334" mass="35721">MTNDADNASSDVSGADRAQNADGLPTGQVERVRVLHERARSLHARLGQILGPGELDEYGAALGDLLDVLPHDDPSRAMYGQMRVEFAGRASEMSIAAWQRHLETGSPEDLELAVALGRRAVAAAGEDDPNRTRVLADLGRVLQNEIARTRDRAVTEEAIGALEEAVAATGVDSPHRVVRVSMLGMCLWHRATQRMAAGDDPTADLDRAIVLHRDAVARAEAGGFPDPGGPLGNLAVVLDAAGRARGDDGLTAEAGRRFESAVEATPPGHPERFRRLANLGGYLWTRFREGGDREALLRAVDVLKQAERELPEGRGLPSVLASALEAAELEARKP</sequence>
<keyword evidence="3" id="KW-1185">Reference proteome</keyword>
<dbReference type="Gene3D" id="1.25.40.10">
    <property type="entry name" value="Tetratricopeptide repeat domain"/>
    <property type="match status" value="1"/>
</dbReference>
<dbReference type="RefSeq" id="WP_160820713.1">
    <property type="nucleotide sequence ID" value="NZ_JBHSXS010000004.1"/>
</dbReference>
<dbReference type="EMBL" id="JBHSXS010000004">
    <property type="protein sequence ID" value="MFC6880231.1"/>
    <property type="molecule type" value="Genomic_DNA"/>
</dbReference>
<name>A0ABW2CES8_9ACTN</name>
<protein>
    <recommendedName>
        <fullName evidence="4">Tetratricopeptide repeat protein</fullName>
    </recommendedName>
</protein>
<comment type="caution">
    <text evidence="2">The sequence shown here is derived from an EMBL/GenBank/DDBJ whole genome shotgun (WGS) entry which is preliminary data.</text>
</comment>
<dbReference type="Proteomes" id="UP001596380">
    <property type="component" value="Unassembled WGS sequence"/>
</dbReference>
<proteinExistence type="predicted"/>
<dbReference type="InterPro" id="IPR011990">
    <property type="entry name" value="TPR-like_helical_dom_sf"/>
</dbReference>
<feature type="region of interest" description="Disordered" evidence="1">
    <location>
        <begin position="1"/>
        <end position="29"/>
    </location>
</feature>
<organism evidence="2 3">
    <name type="scientific">Actinomadura yumaensis</name>
    <dbReference type="NCBI Taxonomy" id="111807"/>
    <lineage>
        <taxon>Bacteria</taxon>
        <taxon>Bacillati</taxon>
        <taxon>Actinomycetota</taxon>
        <taxon>Actinomycetes</taxon>
        <taxon>Streptosporangiales</taxon>
        <taxon>Thermomonosporaceae</taxon>
        <taxon>Actinomadura</taxon>
    </lineage>
</organism>
<feature type="compositionally biased region" description="Polar residues" evidence="1">
    <location>
        <begin position="1"/>
        <end position="12"/>
    </location>
</feature>
<evidence type="ECO:0008006" key="4">
    <source>
        <dbReference type="Google" id="ProtNLM"/>
    </source>
</evidence>
<evidence type="ECO:0000313" key="3">
    <source>
        <dbReference type="Proteomes" id="UP001596380"/>
    </source>
</evidence>
<gene>
    <name evidence="2" type="ORF">ACFQKB_10695</name>
</gene>
<accession>A0ABW2CES8</accession>